<dbReference type="GO" id="GO:0006779">
    <property type="term" value="P:porphyrin-containing compound biosynthetic process"/>
    <property type="evidence" value="ECO:0007669"/>
    <property type="project" value="InterPro"/>
</dbReference>
<dbReference type="PANTHER" id="PTHR47099:SF1">
    <property type="entry name" value="METHYLCOBAMIDE:COM METHYLTRANSFERASE MTBA"/>
    <property type="match status" value="1"/>
</dbReference>
<feature type="domain" description="Uroporphyrinogen decarboxylase (URO-D)" evidence="1">
    <location>
        <begin position="199"/>
        <end position="350"/>
    </location>
</feature>
<dbReference type="InterPro" id="IPR052024">
    <property type="entry name" value="Methanogen_methyltrans"/>
</dbReference>
<reference evidence="3" key="1">
    <citation type="submission" date="2015-02" db="EMBL/GenBank/DDBJ databases">
        <title>Description and complete genome sequence of the first cultured representative of the subdivision 5 of the Verrucomicrobia phylum.</title>
        <authorList>
            <person name="Spring S."/>
            <person name="Bunk B."/>
            <person name="Sproer C."/>
            <person name="Klenk H.-P."/>
        </authorList>
    </citation>
    <scope>NUCLEOTIDE SEQUENCE [LARGE SCALE GENOMIC DNA]</scope>
    <source>
        <strain evidence="3">L21-Fru-AB</strain>
    </source>
</reference>
<dbReference type="EMBL" id="CP010904">
    <property type="protein sequence ID" value="AKJ63423.1"/>
    <property type="molecule type" value="Genomic_DNA"/>
</dbReference>
<dbReference type="InterPro" id="IPR000257">
    <property type="entry name" value="Uroporphyrinogen_deCOase"/>
</dbReference>
<dbReference type="PANTHER" id="PTHR47099">
    <property type="entry name" value="METHYLCOBAMIDE:COM METHYLTRANSFERASE MTBA"/>
    <property type="match status" value="1"/>
</dbReference>
<name>A0A0G3EAX6_9BACT</name>
<dbReference type="Gene3D" id="3.20.20.210">
    <property type="match status" value="1"/>
</dbReference>
<protein>
    <recommendedName>
        <fullName evidence="1">Uroporphyrinogen decarboxylase (URO-D) domain-containing protein</fullName>
    </recommendedName>
</protein>
<dbReference type="InterPro" id="IPR038071">
    <property type="entry name" value="UROD/MetE-like_sf"/>
</dbReference>
<dbReference type="SUPFAM" id="SSF51726">
    <property type="entry name" value="UROD/MetE-like"/>
    <property type="match status" value="1"/>
</dbReference>
<dbReference type="RefSeq" id="WP_052880852.1">
    <property type="nucleotide sequence ID" value="NZ_CP010904.1"/>
</dbReference>
<proteinExistence type="predicted"/>
<dbReference type="STRING" id="1307763.L21SP4_00138"/>
<accession>A0A0G3EAX6</accession>
<dbReference type="Proteomes" id="UP000035268">
    <property type="component" value="Chromosome"/>
</dbReference>
<keyword evidence="3" id="KW-1185">Reference proteome</keyword>
<dbReference type="Pfam" id="PF01208">
    <property type="entry name" value="URO-D"/>
    <property type="match status" value="1"/>
</dbReference>
<organism evidence="2 3">
    <name type="scientific">Kiritimatiella glycovorans</name>
    <dbReference type="NCBI Taxonomy" id="1307763"/>
    <lineage>
        <taxon>Bacteria</taxon>
        <taxon>Pseudomonadati</taxon>
        <taxon>Kiritimatiellota</taxon>
        <taxon>Kiritimatiellia</taxon>
        <taxon>Kiritimatiellales</taxon>
        <taxon>Kiritimatiellaceae</taxon>
        <taxon>Kiritimatiella</taxon>
    </lineage>
</organism>
<evidence type="ECO:0000313" key="3">
    <source>
        <dbReference type="Proteomes" id="UP000035268"/>
    </source>
</evidence>
<dbReference type="KEGG" id="vbl:L21SP4_00138"/>
<sequence length="354" mass="39785">MTSKERTLRAIHFEEPDRVPVNYMCNPGINERLKRHFGLAPEDNYGLLAALGVDLYTFCPMYTGAPLFDPVPDRQINEWGMHTRWVEHGSGGYWDYCDFPLREAEAERLAEWPMPDPDDFNYDEGAALCAQYPDKFWMVGSPGVGDFINSSGMLMGTEDVLIRMAEGDEAFMDFWDRRLEVQLGMLERAIDRCDGHLDMIWMGEDLGTQLGPMISLDMYRDLLRPRHHKIIDLGHAHGLPVMIHSCGSSSWAFEDFVDMGIRVVDTLQPEAANMDPAYLKQNFGSRLAFHGCISTAGPVASGTVEDTVADCRAKLEVLMPGGGYCFAPTHALQDNSPTENVVAMYEAVRTHGRY</sequence>
<evidence type="ECO:0000313" key="2">
    <source>
        <dbReference type="EMBL" id="AKJ63423.1"/>
    </source>
</evidence>
<dbReference type="GO" id="GO:0004853">
    <property type="term" value="F:uroporphyrinogen decarboxylase activity"/>
    <property type="evidence" value="ECO:0007669"/>
    <property type="project" value="InterPro"/>
</dbReference>
<dbReference type="AlphaFoldDB" id="A0A0G3EAX6"/>
<gene>
    <name evidence="2" type="ORF">L21SP4_00138</name>
</gene>
<reference evidence="2 3" key="2">
    <citation type="journal article" date="2016" name="ISME J.">
        <title>Characterization of the first cultured representative of Verrucomicrobia subdivision 5 indicates the proposal of a novel phylum.</title>
        <authorList>
            <person name="Spring S."/>
            <person name="Bunk B."/>
            <person name="Sproer C."/>
            <person name="Schumann P."/>
            <person name="Rohde M."/>
            <person name="Tindall B.J."/>
            <person name="Klenk H.P."/>
        </authorList>
    </citation>
    <scope>NUCLEOTIDE SEQUENCE [LARGE SCALE GENOMIC DNA]</scope>
    <source>
        <strain evidence="2 3">L21-Fru-AB</strain>
    </source>
</reference>
<evidence type="ECO:0000259" key="1">
    <source>
        <dbReference type="Pfam" id="PF01208"/>
    </source>
</evidence>